<dbReference type="PANTHER" id="PTHR11908:SF132">
    <property type="entry name" value="ALDEHYDE OXIDASE 1-RELATED"/>
    <property type="match status" value="1"/>
</dbReference>
<dbReference type="Pfam" id="PF20256">
    <property type="entry name" value="MoCoBD_2"/>
    <property type="match status" value="1"/>
</dbReference>
<organism evidence="4">
    <name type="scientific">marine metagenome</name>
    <dbReference type="NCBI Taxonomy" id="408172"/>
    <lineage>
        <taxon>unclassified sequences</taxon>
        <taxon>metagenomes</taxon>
        <taxon>ecological metagenomes</taxon>
    </lineage>
</organism>
<dbReference type="Pfam" id="PF02738">
    <property type="entry name" value="MoCoBD_1"/>
    <property type="match status" value="1"/>
</dbReference>
<keyword evidence="2" id="KW-0560">Oxidoreductase</keyword>
<dbReference type="SUPFAM" id="SSF56003">
    <property type="entry name" value="Molybdenum cofactor-binding domain"/>
    <property type="match status" value="1"/>
</dbReference>
<dbReference type="EMBL" id="UINC01006344">
    <property type="protein sequence ID" value="SVA26968.1"/>
    <property type="molecule type" value="Genomic_DNA"/>
</dbReference>
<sequence length="812" mass="86166">VADYKLLGKNYQTPDLYAKVTGRSKYAEDHRAEGMVFAKLLVSPMPHARVVSIDTSAAEALPGVEGILTADELPEVSAPNEAALTNEPHYEGEPILAVAAVSEQVASDAIELIEMELEPLPFVLDPLDSLKPGGPNGRLDGNTRLGRELGEVKWTESDMAGLAAGEIPMEAEAASEWAYGDLEAGFAEADVIVEEHSYNQSTSHQPLESRTTLAYWEGGKLYVYPSVQSTARAVGPMARYAGIEPSDVVLINEFTGGGFGGKISGYVQAQIPIMLSKKIGKPVMMRISRREENAIGRARPGVQARIKLGMRRDGKITALEVHGVGDQGPYGGSGDMMNVAGIGSLCYQPTAVRMRGTNVYTNTPPRGPQRAPGGVQSMTMLEPIIQQAAKQLGLDQVEVHLLNAPEGQATFGPPGRTGEQGNVSSAFAKEAIAKGAELFNWEERKQRSGQRNGSKVTGIGMSLSAYSAGASGVDGLFVIKPDGRMYIQSGVGNLGTGSTFDTMRAAAEGMDMPWDKCEVAWGNSALNLPWSASQGGSSTTHAHTRANWAAVADATQKMKEVAAQDLGGSANDYEIGGERVYRRGDRSRGLSFARVAQRAIDLGGTYDGHELPEDINGMTTASATALAGQGLMGVAKDNFEEGGRRMSFAAGFAEVEVDVETGDIKVVDYAAGTDAGTIIHPKTYEGQIFGGAIQGFSVALSSKWVYDRRWGLLVAKRFYNNRPPGMLDVPHEQPMKWGNADLPDPFNPLGAKGIGEAAQGAGSGAVASAIADALGSVDEGNGNFHRTPVTRDMILTKLEQAPTGHDRLTAHV</sequence>
<evidence type="ECO:0000256" key="2">
    <source>
        <dbReference type="ARBA" id="ARBA00023002"/>
    </source>
</evidence>
<evidence type="ECO:0000256" key="1">
    <source>
        <dbReference type="ARBA" id="ARBA00022505"/>
    </source>
</evidence>
<dbReference type="SUPFAM" id="SSF54665">
    <property type="entry name" value="CO dehydrogenase molybdoprotein N-domain-like"/>
    <property type="match status" value="1"/>
</dbReference>
<dbReference type="Gene3D" id="3.30.365.10">
    <property type="entry name" value="Aldehyde oxidase/xanthine dehydrogenase, molybdopterin binding domain"/>
    <property type="match status" value="5"/>
</dbReference>
<feature type="non-terminal residue" evidence="4">
    <location>
        <position position="1"/>
    </location>
</feature>
<dbReference type="AlphaFoldDB" id="A0A381UH40"/>
<dbReference type="SMART" id="SM01008">
    <property type="entry name" value="Ald_Xan_dh_C"/>
    <property type="match status" value="1"/>
</dbReference>
<accession>A0A381UH40</accession>
<evidence type="ECO:0000313" key="4">
    <source>
        <dbReference type="EMBL" id="SVA26968.1"/>
    </source>
</evidence>
<evidence type="ECO:0000259" key="3">
    <source>
        <dbReference type="SMART" id="SM01008"/>
    </source>
</evidence>
<reference evidence="4" key="1">
    <citation type="submission" date="2018-05" db="EMBL/GenBank/DDBJ databases">
        <authorList>
            <person name="Lanie J.A."/>
            <person name="Ng W.-L."/>
            <person name="Kazmierczak K.M."/>
            <person name="Andrzejewski T.M."/>
            <person name="Davidsen T.M."/>
            <person name="Wayne K.J."/>
            <person name="Tettelin H."/>
            <person name="Glass J.I."/>
            <person name="Rusch D."/>
            <person name="Podicherti R."/>
            <person name="Tsui H.-C.T."/>
            <person name="Winkler M.E."/>
        </authorList>
    </citation>
    <scope>NUCLEOTIDE SEQUENCE</scope>
</reference>
<protein>
    <recommendedName>
        <fullName evidence="3">Aldehyde oxidase/xanthine dehydrogenase a/b hammerhead domain-containing protein</fullName>
    </recommendedName>
</protein>
<dbReference type="InterPro" id="IPR037165">
    <property type="entry name" value="AldOxase/xan_DH_Mopterin-bd_sf"/>
</dbReference>
<dbReference type="InterPro" id="IPR016208">
    <property type="entry name" value="Ald_Oxase/xanthine_DH-like"/>
</dbReference>
<feature type="domain" description="Aldehyde oxidase/xanthine dehydrogenase a/b hammerhead" evidence="3">
    <location>
        <begin position="21"/>
        <end position="121"/>
    </location>
</feature>
<gene>
    <name evidence="4" type="ORF">METZ01_LOCUS79822</name>
</gene>
<dbReference type="InterPro" id="IPR046867">
    <property type="entry name" value="AldOxase/xan_DH_MoCoBD2"/>
</dbReference>
<dbReference type="InterPro" id="IPR008274">
    <property type="entry name" value="AldOxase/xan_DH_MoCoBD1"/>
</dbReference>
<dbReference type="GO" id="GO:0016491">
    <property type="term" value="F:oxidoreductase activity"/>
    <property type="evidence" value="ECO:0007669"/>
    <property type="project" value="UniProtKB-KW"/>
</dbReference>
<dbReference type="Pfam" id="PF01315">
    <property type="entry name" value="Ald_Xan_dh_C"/>
    <property type="match status" value="1"/>
</dbReference>
<dbReference type="InterPro" id="IPR000674">
    <property type="entry name" value="Ald_Oxase/Xan_DH_a/b"/>
</dbReference>
<dbReference type="InterPro" id="IPR036856">
    <property type="entry name" value="Ald_Oxase/Xan_DH_a/b_sf"/>
</dbReference>
<dbReference type="PANTHER" id="PTHR11908">
    <property type="entry name" value="XANTHINE DEHYDROGENASE"/>
    <property type="match status" value="1"/>
</dbReference>
<proteinExistence type="predicted"/>
<dbReference type="Gene3D" id="3.90.1170.50">
    <property type="entry name" value="Aldehyde oxidase/xanthine dehydrogenase, a/b hammerhead"/>
    <property type="match status" value="1"/>
</dbReference>
<dbReference type="GO" id="GO:0005506">
    <property type="term" value="F:iron ion binding"/>
    <property type="evidence" value="ECO:0007669"/>
    <property type="project" value="InterPro"/>
</dbReference>
<name>A0A381UH40_9ZZZZ</name>
<keyword evidence="1" id="KW-0500">Molybdenum</keyword>